<feature type="region of interest" description="Disordered" evidence="1">
    <location>
        <begin position="212"/>
        <end position="236"/>
    </location>
</feature>
<accession>D5ADW8</accession>
<proteinExistence type="evidence at transcript level"/>
<name>D5ADW8_PICSI</name>
<dbReference type="AlphaFoldDB" id="D5ADW8"/>
<feature type="transmembrane region" description="Helical" evidence="2">
    <location>
        <begin position="77"/>
        <end position="99"/>
    </location>
</feature>
<feature type="transmembrane region" description="Helical" evidence="2">
    <location>
        <begin position="12"/>
        <end position="34"/>
    </location>
</feature>
<feature type="transmembrane region" description="Helical" evidence="2">
    <location>
        <begin position="163"/>
        <end position="182"/>
    </location>
</feature>
<keyword evidence="2" id="KW-0472">Membrane</keyword>
<reference evidence="3" key="1">
    <citation type="submission" date="2010-04" db="EMBL/GenBank/DDBJ databases">
        <authorList>
            <person name="Reid K.E."/>
            <person name="Liao N."/>
            <person name="Chan S."/>
            <person name="Docking R."/>
            <person name="Taylor G."/>
            <person name="Moore R."/>
            <person name="Mayo M."/>
            <person name="Munro S."/>
            <person name="King J."/>
            <person name="Yanchuk A."/>
            <person name="Holt R."/>
            <person name="Jones S."/>
            <person name="Marra M."/>
            <person name="Ritland C.E."/>
            <person name="Ritland K."/>
            <person name="Bohlmann J."/>
        </authorList>
    </citation>
    <scope>NUCLEOTIDE SEQUENCE</scope>
    <source>
        <tissue evidence="3">Bud</tissue>
    </source>
</reference>
<protein>
    <recommendedName>
        <fullName evidence="4">Tetraspanin-19</fullName>
    </recommendedName>
</protein>
<evidence type="ECO:0008006" key="4">
    <source>
        <dbReference type="Google" id="ProtNLM"/>
    </source>
</evidence>
<dbReference type="OMA" id="NGCCLYI"/>
<feature type="transmembrane region" description="Helical" evidence="2">
    <location>
        <begin position="111"/>
        <end position="131"/>
    </location>
</feature>
<keyword evidence="2" id="KW-0812">Transmembrane</keyword>
<organism evidence="3">
    <name type="scientific">Picea sitchensis</name>
    <name type="common">Sitka spruce</name>
    <name type="synonym">Pinus sitchensis</name>
    <dbReference type="NCBI Taxonomy" id="3332"/>
    <lineage>
        <taxon>Eukaryota</taxon>
        <taxon>Viridiplantae</taxon>
        <taxon>Streptophyta</taxon>
        <taxon>Embryophyta</taxon>
        <taxon>Tracheophyta</taxon>
        <taxon>Spermatophyta</taxon>
        <taxon>Pinopsida</taxon>
        <taxon>Pinidae</taxon>
        <taxon>Conifers I</taxon>
        <taxon>Pinales</taxon>
        <taxon>Pinaceae</taxon>
        <taxon>Picea</taxon>
    </lineage>
</organism>
<feature type="compositionally biased region" description="Polar residues" evidence="1">
    <location>
        <begin position="214"/>
        <end position="236"/>
    </location>
</feature>
<evidence type="ECO:0000256" key="2">
    <source>
        <dbReference type="SAM" id="Phobius"/>
    </source>
</evidence>
<evidence type="ECO:0000313" key="3">
    <source>
        <dbReference type="EMBL" id="ADE77737.1"/>
    </source>
</evidence>
<keyword evidence="2" id="KW-1133">Transmembrane helix</keyword>
<evidence type="ECO:0000256" key="1">
    <source>
        <dbReference type="SAM" id="MobiDB-lite"/>
    </source>
</evidence>
<dbReference type="EMBL" id="BT124490">
    <property type="protein sequence ID" value="ADE77737.1"/>
    <property type="molecule type" value="mRNA"/>
</dbReference>
<sequence length="236" mass="26395">MGFQIFRCCLQSTLKIVNSILTMVGLAMVLYSLWMLNKWNSQENVLRPGSSLAGRPFLGLGSSFGHMYISADLPPPWFIYTFLGMGIFLCFITCSGHVAAETANGHCLSCYMLFVGLLLITEAGVTADVFFNKNWEEDFPDDPTGQFDQVKNFLRENFDICKWVGLTVLILQVLSVLLAMILRAVGPFTGNDDDSDDDYVPSRLDLRQPFLKSSIPQTTAPPESRPSQNDGWSRRL</sequence>